<dbReference type="SUPFAM" id="SSF54427">
    <property type="entry name" value="NTF2-like"/>
    <property type="match status" value="1"/>
</dbReference>
<proteinExistence type="predicted"/>
<dbReference type="Pfam" id="PF07366">
    <property type="entry name" value="SnoaL"/>
    <property type="match status" value="1"/>
</dbReference>
<dbReference type="RefSeq" id="WP_080818871.1">
    <property type="nucleotide sequence ID" value="NZ_LT009749.1"/>
</dbReference>
<dbReference type="PANTHER" id="PTHR38436">
    <property type="entry name" value="POLYKETIDE CYCLASE SNOAL-LIKE DOMAIN"/>
    <property type="match status" value="1"/>
</dbReference>
<dbReference type="AlphaFoldDB" id="A0A1S7QMK3"/>
<dbReference type="InterPro" id="IPR032710">
    <property type="entry name" value="NTF2-like_dom_sf"/>
</dbReference>
<dbReference type="Proteomes" id="UP000191987">
    <property type="component" value="Unassembled WGS sequence"/>
</dbReference>
<evidence type="ECO:0000313" key="1">
    <source>
        <dbReference type="EMBL" id="CUX39267.1"/>
    </source>
</evidence>
<dbReference type="Gene3D" id="3.10.450.50">
    <property type="match status" value="1"/>
</dbReference>
<evidence type="ECO:0000313" key="2">
    <source>
        <dbReference type="Proteomes" id="UP000191987"/>
    </source>
</evidence>
<sequence>MPTLQDIYLAYLDCLNRQAFGELGAFVDDTVEHNGRPLGLSGYRAMLVNDFADIPDLRFEAEILVSDAHRIAARLFFDCTPRATFMGLPVNGRKVQFCEHVFYEFEHNKIRRVWSVIDKAAIEASLADNQQTLSQSHPSFPR</sequence>
<dbReference type="InterPro" id="IPR009959">
    <property type="entry name" value="Cyclase_SnoaL-like"/>
</dbReference>
<dbReference type="EMBL" id="FBWG01000027">
    <property type="protein sequence ID" value="CUX39267.1"/>
    <property type="molecule type" value="Genomic_DNA"/>
</dbReference>
<accession>A0A1S7QMK3</accession>
<organism evidence="1 2">
    <name type="scientific">Agrobacterium deltaense Zutra 3/1</name>
    <dbReference type="NCBI Taxonomy" id="1183427"/>
    <lineage>
        <taxon>Bacteria</taxon>
        <taxon>Pseudomonadati</taxon>
        <taxon>Pseudomonadota</taxon>
        <taxon>Alphaproteobacteria</taxon>
        <taxon>Hyphomicrobiales</taxon>
        <taxon>Rhizobiaceae</taxon>
        <taxon>Rhizobium/Agrobacterium group</taxon>
        <taxon>Agrobacterium</taxon>
    </lineage>
</organism>
<reference evidence="1 2" key="1">
    <citation type="submission" date="2016-01" db="EMBL/GenBank/DDBJ databases">
        <authorList>
            <person name="Oliw E.H."/>
        </authorList>
    </citation>
    <scope>NUCLEOTIDE SEQUENCE [LARGE SCALE GENOMIC DNA]</scope>
    <source>
        <strain evidence="1 2">Zutra 3-1</strain>
    </source>
</reference>
<protein>
    <recommendedName>
        <fullName evidence="3">Ester cyclase</fullName>
    </recommendedName>
</protein>
<dbReference type="GO" id="GO:0030638">
    <property type="term" value="P:polyketide metabolic process"/>
    <property type="evidence" value="ECO:0007669"/>
    <property type="project" value="InterPro"/>
</dbReference>
<dbReference type="PANTHER" id="PTHR38436:SF1">
    <property type="entry name" value="ESTER CYCLASE"/>
    <property type="match status" value="1"/>
</dbReference>
<gene>
    <name evidence="1" type="ORF">AGR7C_Lc10008</name>
</gene>
<name>A0A1S7QMK3_9HYPH</name>
<evidence type="ECO:0008006" key="3">
    <source>
        <dbReference type="Google" id="ProtNLM"/>
    </source>
</evidence>